<dbReference type="CDD" id="cd04051">
    <property type="entry name" value="C2_SRC2_like"/>
    <property type="match status" value="1"/>
</dbReference>
<evidence type="ECO:0000259" key="1">
    <source>
        <dbReference type="PROSITE" id="PS50004"/>
    </source>
</evidence>
<accession>A0A3L6RW51</accession>
<dbReference type="PANTHER" id="PTHR32246">
    <property type="entry name" value="INGRESSION PROTEIN FIC1"/>
    <property type="match status" value="1"/>
</dbReference>
<comment type="caution">
    <text evidence="2">The sequence shown here is derived from an EMBL/GenBank/DDBJ whole genome shotgun (WGS) entry which is preliminary data.</text>
</comment>
<evidence type="ECO:0000313" key="3">
    <source>
        <dbReference type="Proteomes" id="UP000275267"/>
    </source>
</evidence>
<dbReference type="Proteomes" id="UP000275267">
    <property type="component" value="Unassembled WGS sequence"/>
</dbReference>
<dbReference type="STRING" id="4540.A0A3L6RW51"/>
<dbReference type="InterPro" id="IPR000008">
    <property type="entry name" value="C2_dom"/>
</dbReference>
<dbReference type="InterPro" id="IPR044750">
    <property type="entry name" value="C2_SRC2/BAP"/>
</dbReference>
<dbReference type="OrthoDB" id="1909968at2759"/>
<name>A0A3L6RW51_PANMI</name>
<feature type="domain" description="C2" evidence="1">
    <location>
        <begin position="4"/>
        <end position="127"/>
    </location>
</feature>
<evidence type="ECO:0000313" key="2">
    <source>
        <dbReference type="EMBL" id="RLN09670.1"/>
    </source>
</evidence>
<dbReference type="PROSITE" id="PS50004">
    <property type="entry name" value="C2"/>
    <property type="match status" value="1"/>
</dbReference>
<dbReference type="SUPFAM" id="SSF49562">
    <property type="entry name" value="C2 domain (Calcium/lipid-binding domain, CaLB)"/>
    <property type="match status" value="1"/>
</dbReference>
<protein>
    <recommendedName>
        <fullName evidence="1">C2 domain-containing protein</fullName>
    </recommendedName>
</protein>
<dbReference type="SMART" id="SM00239">
    <property type="entry name" value="C2"/>
    <property type="match status" value="1"/>
</dbReference>
<reference evidence="3" key="1">
    <citation type="journal article" date="2019" name="Nat. Commun.">
        <title>The genome of broomcorn millet.</title>
        <authorList>
            <person name="Zou C."/>
            <person name="Miki D."/>
            <person name="Li D."/>
            <person name="Tang Q."/>
            <person name="Xiao L."/>
            <person name="Rajput S."/>
            <person name="Deng P."/>
            <person name="Jia W."/>
            <person name="Huang R."/>
            <person name="Zhang M."/>
            <person name="Sun Y."/>
            <person name="Hu J."/>
            <person name="Fu X."/>
            <person name="Schnable P.S."/>
            <person name="Li F."/>
            <person name="Zhang H."/>
            <person name="Feng B."/>
            <person name="Zhu X."/>
            <person name="Liu R."/>
            <person name="Schnable J.C."/>
            <person name="Zhu J.-K."/>
            <person name="Zhang H."/>
        </authorList>
    </citation>
    <scope>NUCLEOTIDE SEQUENCE [LARGE SCALE GENOMIC DNA]</scope>
</reference>
<dbReference type="PANTHER" id="PTHR32246:SF143">
    <property type="entry name" value="CALCIUM-DEPENDENT LIPID-BINDING (CALB DOMAIN) FAMILY PROTEIN"/>
    <property type="match status" value="1"/>
</dbReference>
<dbReference type="Gene3D" id="2.60.40.150">
    <property type="entry name" value="C2 domain"/>
    <property type="match status" value="1"/>
</dbReference>
<gene>
    <name evidence="2" type="ORF">C2845_PM11G22080</name>
</gene>
<dbReference type="InterPro" id="IPR035892">
    <property type="entry name" value="C2_domain_sf"/>
</dbReference>
<dbReference type="GO" id="GO:0006952">
    <property type="term" value="P:defense response"/>
    <property type="evidence" value="ECO:0007669"/>
    <property type="project" value="InterPro"/>
</dbReference>
<keyword evidence="3" id="KW-1185">Reference proteome</keyword>
<sequence>MSAGGGHGNDSLRSPASSPLHLLEVTVISAQDLHRRRLGRRVRAYAVAWADEAHKLRTDVDRTGGAVPTWNDRFLFRVDDAFLRSDTAAVTVEVRGARSLVGDAVLGLTRIVVSTFVRPGGRGRQVAALLLRRPRSLRPQGIVNVGVALLDATHAARTVPLYDAPSSPDAFAVRDLVMTRPASLCKIAECSEEPDVDEDQSNQAFIDHYGHPEPRGAAVEQRKLEQKLEKWKADLSPGPNEGRRGGARRWGRGLCFRGRGEWDRAGDDEKMTGYGYHLNKPEPVVCLILLGGFNVDSSNIAKCAKATAGAGTPEHDVLSEAAAFPGGAGRYLNGARLSASCRGMAWRRVFRLDAVAAAQFGVSSGAGVLYGAARVAHTDGLDGRTCLGLALKATNRAGGQEPRRGA</sequence>
<dbReference type="EMBL" id="PQIB02000007">
    <property type="protein sequence ID" value="RLN09670.1"/>
    <property type="molecule type" value="Genomic_DNA"/>
</dbReference>
<dbReference type="AlphaFoldDB" id="A0A3L6RW51"/>
<organism evidence="2 3">
    <name type="scientific">Panicum miliaceum</name>
    <name type="common">Proso millet</name>
    <name type="synonym">Broomcorn millet</name>
    <dbReference type="NCBI Taxonomy" id="4540"/>
    <lineage>
        <taxon>Eukaryota</taxon>
        <taxon>Viridiplantae</taxon>
        <taxon>Streptophyta</taxon>
        <taxon>Embryophyta</taxon>
        <taxon>Tracheophyta</taxon>
        <taxon>Spermatophyta</taxon>
        <taxon>Magnoliopsida</taxon>
        <taxon>Liliopsida</taxon>
        <taxon>Poales</taxon>
        <taxon>Poaceae</taxon>
        <taxon>PACMAD clade</taxon>
        <taxon>Panicoideae</taxon>
        <taxon>Panicodae</taxon>
        <taxon>Paniceae</taxon>
        <taxon>Panicinae</taxon>
        <taxon>Panicum</taxon>
        <taxon>Panicum sect. Panicum</taxon>
    </lineage>
</organism>
<dbReference type="Pfam" id="PF00168">
    <property type="entry name" value="C2"/>
    <property type="match status" value="1"/>
</dbReference>
<proteinExistence type="predicted"/>